<evidence type="ECO:0000256" key="2">
    <source>
        <dbReference type="ARBA" id="ARBA00008954"/>
    </source>
</evidence>
<comment type="cofactor">
    <cofactor evidence="1">
        <name>pyridoxal 5'-phosphate</name>
        <dbReference type="ChEBI" id="CHEBI:597326"/>
    </cofactor>
</comment>
<dbReference type="AlphaFoldDB" id="A0A841J5B1"/>
<keyword evidence="6" id="KW-1185">Reference proteome</keyword>
<dbReference type="GO" id="GO:0030170">
    <property type="term" value="F:pyridoxal phosphate binding"/>
    <property type="evidence" value="ECO:0007669"/>
    <property type="project" value="InterPro"/>
</dbReference>
<accession>A0A841J5B1</accession>
<dbReference type="PANTHER" id="PTHR43094">
    <property type="entry name" value="AMINOTRANSFERASE"/>
    <property type="match status" value="1"/>
</dbReference>
<organism evidence="5 6">
    <name type="scientific">Sphingobium subterraneum</name>
    <dbReference type="NCBI Taxonomy" id="627688"/>
    <lineage>
        <taxon>Bacteria</taxon>
        <taxon>Pseudomonadati</taxon>
        <taxon>Pseudomonadota</taxon>
        <taxon>Alphaproteobacteria</taxon>
        <taxon>Sphingomonadales</taxon>
        <taxon>Sphingomonadaceae</taxon>
        <taxon>Sphingobium</taxon>
    </lineage>
</organism>
<evidence type="ECO:0000256" key="1">
    <source>
        <dbReference type="ARBA" id="ARBA00001933"/>
    </source>
</evidence>
<evidence type="ECO:0000256" key="3">
    <source>
        <dbReference type="ARBA" id="ARBA00022898"/>
    </source>
</evidence>
<dbReference type="GO" id="GO:0005829">
    <property type="term" value="C:cytosol"/>
    <property type="evidence" value="ECO:0007669"/>
    <property type="project" value="TreeGrafter"/>
</dbReference>
<dbReference type="GO" id="GO:0008483">
    <property type="term" value="F:transaminase activity"/>
    <property type="evidence" value="ECO:0007669"/>
    <property type="project" value="InterPro"/>
</dbReference>
<keyword evidence="3 4" id="KW-0663">Pyridoxal phosphate</keyword>
<dbReference type="PANTHER" id="PTHR43094:SF1">
    <property type="entry name" value="AMINOTRANSFERASE CLASS-III"/>
    <property type="match status" value="1"/>
</dbReference>
<comment type="similarity">
    <text evidence="2 4">Belongs to the class-III pyridoxal-phosphate-dependent aminotransferase family.</text>
</comment>
<dbReference type="Proteomes" id="UP000552700">
    <property type="component" value="Unassembled WGS sequence"/>
</dbReference>
<dbReference type="InterPro" id="IPR015421">
    <property type="entry name" value="PyrdxlP-dep_Trfase_major"/>
</dbReference>
<dbReference type="Gene3D" id="3.40.640.10">
    <property type="entry name" value="Type I PLP-dependent aspartate aminotransferase-like (Major domain)"/>
    <property type="match status" value="1"/>
</dbReference>
<dbReference type="NCBIfam" id="NF005685">
    <property type="entry name" value="PRK07483.1"/>
    <property type="match status" value="1"/>
</dbReference>
<dbReference type="InterPro" id="IPR049704">
    <property type="entry name" value="Aminotrans_3_PPA_site"/>
</dbReference>
<evidence type="ECO:0000313" key="6">
    <source>
        <dbReference type="Proteomes" id="UP000552700"/>
    </source>
</evidence>
<dbReference type="InterPro" id="IPR015424">
    <property type="entry name" value="PyrdxlP-dep_Trfase"/>
</dbReference>
<dbReference type="InterPro" id="IPR005814">
    <property type="entry name" value="Aminotrans_3"/>
</dbReference>
<name>A0A841J5B1_9SPHN</name>
<sequence>MSSVLHRNLNLNLPMAVRGEGVYLYDAAGKEYLDASGGAAVSCLGHGHPDMVDALCDQIRSLEFAHTSYFTSRPAEDLAEKLISLAPEGFGRGKAAFVGSGSEANEVAMKLARQYHVERNDHKRHRFMARRMSYHGNSIGALGAGGHTQRRAIYEPMLIDNLLISSCYYYREGRPGESEQDYCTRLLDEFVQTIEAAGPETIAALMVEPISGATLGSLAAVPGYFKGIRAICDQYGILLIADEVMCGMGRCGDYFVSAQEGITPDIITIAKGLGAGYQPIGAAMASEKVISALYDGSGMLSNGHTYMGHSVACAAAKSVLDIMERNDLLGNVRRLGAELEAKLRTAFGDHPHVGDIRGRGLFWTLELVENRETKQPFPVEKNIAGRIKHVAQQNGLICYPSQGCINGEAGDHVLVAPPFISTSDHLTELVDKLQTSMDGVLSSFAAAA</sequence>
<dbReference type="Gene3D" id="3.90.1150.10">
    <property type="entry name" value="Aspartate Aminotransferase, domain 1"/>
    <property type="match status" value="1"/>
</dbReference>
<dbReference type="EMBL" id="JACIJP010000001">
    <property type="protein sequence ID" value="MBB6123411.1"/>
    <property type="molecule type" value="Genomic_DNA"/>
</dbReference>
<evidence type="ECO:0000313" key="5">
    <source>
        <dbReference type="EMBL" id="MBB6123411.1"/>
    </source>
</evidence>
<reference evidence="5 6" key="1">
    <citation type="submission" date="2020-08" db="EMBL/GenBank/DDBJ databases">
        <title>Genomic Encyclopedia of Type Strains, Phase IV (KMG-IV): sequencing the most valuable type-strain genomes for metagenomic binning, comparative biology and taxonomic classification.</title>
        <authorList>
            <person name="Goeker M."/>
        </authorList>
    </citation>
    <scope>NUCLEOTIDE SEQUENCE [LARGE SCALE GENOMIC DNA]</scope>
    <source>
        <strain evidence="5 6">DSM 102255</strain>
    </source>
</reference>
<protein>
    <recommendedName>
        <fullName evidence="7">Aspartate aminotransferase family protein</fullName>
    </recommendedName>
</protein>
<dbReference type="CDD" id="cd00610">
    <property type="entry name" value="OAT_like"/>
    <property type="match status" value="1"/>
</dbReference>
<proteinExistence type="inferred from homology"/>
<dbReference type="InterPro" id="IPR015422">
    <property type="entry name" value="PyrdxlP-dep_Trfase_small"/>
</dbReference>
<gene>
    <name evidence="5" type="ORF">FHS92_001118</name>
</gene>
<dbReference type="SUPFAM" id="SSF53383">
    <property type="entry name" value="PLP-dependent transferases"/>
    <property type="match status" value="1"/>
</dbReference>
<dbReference type="RefSeq" id="WP_184078300.1">
    <property type="nucleotide sequence ID" value="NZ_JACIJP010000001.1"/>
</dbReference>
<dbReference type="PROSITE" id="PS00600">
    <property type="entry name" value="AA_TRANSFER_CLASS_3"/>
    <property type="match status" value="1"/>
</dbReference>
<dbReference type="Pfam" id="PF00202">
    <property type="entry name" value="Aminotran_3"/>
    <property type="match status" value="1"/>
</dbReference>
<evidence type="ECO:0000256" key="4">
    <source>
        <dbReference type="RuleBase" id="RU003560"/>
    </source>
</evidence>
<evidence type="ECO:0008006" key="7">
    <source>
        <dbReference type="Google" id="ProtNLM"/>
    </source>
</evidence>
<comment type="caution">
    <text evidence="5">The sequence shown here is derived from an EMBL/GenBank/DDBJ whole genome shotgun (WGS) entry which is preliminary data.</text>
</comment>